<dbReference type="InterPro" id="IPR054722">
    <property type="entry name" value="PolX-like_BBD"/>
</dbReference>
<organism evidence="4 5">
    <name type="scientific">Lactuca sativa</name>
    <name type="common">Garden lettuce</name>
    <dbReference type="NCBI Taxonomy" id="4236"/>
    <lineage>
        <taxon>Eukaryota</taxon>
        <taxon>Viridiplantae</taxon>
        <taxon>Streptophyta</taxon>
        <taxon>Embryophyta</taxon>
        <taxon>Tracheophyta</taxon>
        <taxon>Spermatophyta</taxon>
        <taxon>Magnoliopsida</taxon>
        <taxon>eudicotyledons</taxon>
        <taxon>Gunneridae</taxon>
        <taxon>Pentapetalae</taxon>
        <taxon>asterids</taxon>
        <taxon>campanulids</taxon>
        <taxon>Asterales</taxon>
        <taxon>Asteraceae</taxon>
        <taxon>Cichorioideae</taxon>
        <taxon>Cichorieae</taxon>
        <taxon>Lactucinae</taxon>
        <taxon>Lactuca</taxon>
    </lineage>
</organism>
<evidence type="ECO:0000259" key="1">
    <source>
        <dbReference type="Pfam" id="PF13976"/>
    </source>
</evidence>
<evidence type="ECO:0000259" key="2">
    <source>
        <dbReference type="Pfam" id="PF14244"/>
    </source>
</evidence>
<evidence type="ECO:0008006" key="6">
    <source>
        <dbReference type="Google" id="ProtNLM"/>
    </source>
</evidence>
<accession>A0A9R1W384</accession>
<dbReference type="PANTHER" id="PTHR37610:SF97">
    <property type="entry name" value="RETROTRANSPOSON GAG DOMAIN-CONTAINING PROTEIN"/>
    <property type="match status" value="1"/>
</dbReference>
<sequence>MVNPNNPLNNGILEQTSSNDPFYIHHSVNLGSILVSQVLTGENHASRSSSMKITLLAKNKFDFVDDTIPQPDVTDPEKLKLWLRNNNIIILWILNIVSKEIYASIIYLETTSAIWKELCARFQQNNGPRIFKIKRNLMNLTQGFPHGYRTNFQGQSSKINVATIDTGGSQVQNPIGSENNDVVTRLTNEQCQQIIAMLSGKLESVNVVSSKNTPAGNHFILTLNEGLFKSNVWILDSGATSHVCNNKDMFHNMRYATNTRIRLPNQLLIQVEKVGSIKLNDQLVLQDVLFVPQFELNLVYVNSLTAHDKDLMVNLYHDHAIIKHISNNSVIGNGEVLARLYVLKVEEVQGFASVVTTQRWNQRLGHPSFNKIKCLDNVLNCGNHFTSNLCTVCPIAKQKR</sequence>
<dbReference type="Pfam" id="PF13976">
    <property type="entry name" value="gag_pre-integrs"/>
    <property type="match status" value="1"/>
</dbReference>
<dbReference type="AlphaFoldDB" id="A0A9R1W384"/>
<dbReference type="EMBL" id="NBSK02000003">
    <property type="protein sequence ID" value="KAJ0215415.1"/>
    <property type="molecule type" value="Genomic_DNA"/>
</dbReference>
<feature type="domain" description="GAG-pre-integrase" evidence="1">
    <location>
        <begin position="340"/>
        <end position="398"/>
    </location>
</feature>
<dbReference type="InterPro" id="IPR025724">
    <property type="entry name" value="GAG-pre-integrase_dom"/>
</dbReference>
<reference evidence="4 5" key="1">
    <citation type="journal article" date="2017" name="Nat. Commun.">
        <title>Genome assembly with in vitro proximity ligation data and whole-genome triplication in lettuce.</title>
        <authorList>
            <person name="Reyes-Chin-Wo S."/>
            <person name="Wang Z."/>
            <person name="Yang X."/>
            <person name="Kozik A."/>
            <person name="Arikit S."/>
            <person name="Song C."/>
            <person name="Xia L."/>
            <person name="Froenicke L."/>
            <person name="Lavelle D.O."/>
            <person name="Truco M.J."/>
            <person name="Xia R."/>
            <person name="Zhu S."/>
            <person name="Xu C."/>
            <person name="Xu H."/>
            <person name="Xu X."/>
            <person name="Cox K."/>
            <person name="Korf I."/>
            <person name="Meyers B.C."/>
            <person name="Michelmore R.W."/>
        </authorList>
    </citation>
    <scope>NUCLEOTIDE SEQUENCE [LARGE SCALE GENOMIC DNA]</scope>
    <source>
        <strain evidence="5">cv. Salinas</strain>
        <tissue evidence="4">Seedlings</tissue>
    </source>
</reference>
<keyword evidence="5" id="KW-1185">Reference proteome</keyword>
<name>A0A9R1W384_LACSA</name>
<dbReference type="OrthoDB" id="1938972at2759"/>
<dbReference type="Proteomes" id="UP000235145">
    <property type="component" value="Unassembled WGS sequence"/>
</dbReference>
<gene>
    <name evidence="4" type="ORF">LSAT_V11C300147530</name>
</gene>
<proteinExistence type="predicted"/>
<evidence type="ECO:0000259" key="3">
    <source>
        <dbReference type="Pfam" id="PF22936"/>
    </source>
</evidence>
<comment type="caution">
    <text evidence="4">The sequence shown here is derived from an EMBL/GenBank/DDBJ whole genome shotgun (WGS) entry which is preliminary data.</text>
</comment>
<dbReference type="Pfam" id="PF14244">
    <property type="entry name" value="Retrotran_gag_3"/>
    <property type="match status" value="1"/>
</dbReference>
<feature type="domain" description="Retrovirus-related Pol polyprotein from transposon TNT 1-94-like beta-barrel" evidence="3">
    <location>
        <begin position="233"/>
        <end position="306"/>
    </location>
</feature>
<feature type="domain" description="Retrotransposon Copia-like N-terminal" evidence="2">
    <location>
        <begin position="25"/>
        <end position="72"/>
    </location>
</feature>
<dbReference type="PANTHER" id="PTHR37610">
    <property type="entry name" value="CCHC-TYPE DOMAIN-CONTAINING PROTEIN"/>
    <property type="match status" value="1"/>
</dbReference>
<protein>
    <recommendedName>
        <fullName evidence="6">GAG-pre-integrase domain-containing protein</fullName>
    </recommendedName>
</protein>
<dbReference type="InterPro" id="IPR029472">
    <property type="entry name" value="Copia-like_N"/>
</dbReference>
<evidence type="ECO:0000313" key="4">
    <source>
        <dbReference type="EMBL" id="KAJ0215415.1"/>
    </source>
</evidence>
<dbReference type="Pfam" id="PF22936">
    <property type="entry name" value="Pol_BBD"/>
    <property type="match status" value="1"/>
</dbReference>
<evidence type="ECO:0000313" key="5">
    <source>
        <dbReference type="Proteomes" id="UP000235145"/>
    </source>
</evidence>